<dbReference type="EMBL" id="KZ613791">
    <property type="protein sequence ID" value="PMD60226.1"/>
    <property type="molecule type" value="Genomic_DNA"/>
</dbReference>
<protein>
    <recommendedName>
        <fullName evidence="2">DUF8035 domain-containing protein</fullName>
    </recommendedName>
</protein>
<feature type="compositionally biased region" description="Basic and acidic residues" evidence="1">
    <location>
        <begin position="143"/>
        <end position="168"/>
    </location>
</feature>
<evidence type="ECO:0000313" key="3">
    <source>
        <dbReference type="EMBL" id="PMD60226.1"/>
    </source>
</evidence>
<feature type="compositionally biased region" description="Basic and acidic residues" evidence="1">
    <location>
        <begin position="66"/>
        <end position="106"/>
    </location>
</feature>
<evidence type="ECO:0000259" key="2">
    <source>
        <dbReference type="Pfam" id="PF26118"/>
    </source>
</evidence>
<dbReference type="InterPro" id="IPR058348">
    <property type="entry name" value="DUF8035"/>
</dbReference>
<dbReference type="OrthoDB" id="5418088at2759"/>
<feature type="domain" description="DUF8035" evidence="2">
    <location>
        <begin position="274"/>
        <end position="319"/>
    </location>
</feature>
<accession>A0A2J6TB27</accession>
<sequence length="353" mass="40457">MGDRYAFRPTRIAPYGAHRYAALPLRNRDGELPPQARGFDRTPIQRTLEQPQTRAPVPTPSYAVGDEGREMRESSQLRAERPQCSRYNNIERSESVGLEERSERTKSVSRKNCSGDKDRGLAGATAVGIKVANRGRNRQYGYDNRDEQRNRRAPPRGEADIPPRDPPTHRKVSNNGTLQYSTIELGGRNPQERRPSNSERREYTSHPSQQQTPPGEVFIPNDILGLTKLRKELNSVTPKGILRPPTKKFSEDSDPIRERAVPRRYAKRILSSPIWTMIPRRLVNPEALTMRDERFIVIEGFVIVLRILIKDEVQNYTYLRLKLEPQYKEYESEAILVIHYSAATTELSTESPI</sequence>
<dbReference type="InParanoid" id="A0A2J6TB27"/>
<feature type="region of interest" description="Disordered" evidence="1">
    <location>
        <begin position="28"/>
        <end position="217"/>
    </location>
</feature>
<reference evidence="3 4" key="1">
    <citation type="submission" date="2016-04" db="EMBL/GenBank/DDBJ databases">
        <title>A degradative enzymes factory behind the ericoid mycorrhizal symbiosis.</title>
        <authorList>
            <consortium name="DOE Joint Genome Institute"/>
            <person name="Martino E."/>
            <person name="Morin E."/>
            <person name="Grelet G."/>
            <person name="Kuo A."/>
            <person name="Kohler A."/>
            <person name="Daghino S."/>
            <person name="Barry K."/>
            <person name="Choi C."/>
            <person name="Cichocki N."/>
            <person name="Clum A."/>
            <person name="Copeland A."/>
            <person name="Hainaut M."/>
            <person name="Haridas S."/>
            <person name="Labutti K."/>
            <person name="Lindquist E."/>
            <person name="Lipzen A."/>
            <person name="Khouja H.-R."/>
            <person name="Murat C."/>
            <person name="Ohm R."/>
            <person name="Olson A."/>
            <person name="Spatafora J."/>
            <person name="Veneault-Fourrey C."/>
            <person name="Henrissat B."/>
            <person name="Grigoriev I."/>
            <person name="Martin F."/>
            <person name="Perotto S."/>
        </authorList>
    </citation>
    <scope>NUCLEOTIDE SEQUENCE [LARGE SCALE GENOMIC DNA]</scope>
    <source>
        <strain evidence="3 4">E</strain>
    </source>
</reference>
<dbReference type="Proteomes" id="UP000235371">
    <property type="component" value="Unassembled WGS sequence"/>
</dbReference>
<gene>
    <name evidence="3" type="ORF">K444DRAFT_629627</name>
</gene>
<dbReference type="STRING" id="1095630.A0A2J6TB27"/>
<feature type="compositionally biased region" description="Polar residues" evidence="1">
    <location>
        <begin position="173"/>
        <end position="182"/>
    </location>
</feature>
<dbReference type="AlphaFoldDB" id="A0A2J6TB27"/>
<name>A0A2J6TB27_9HELO</name>
<dbReference type="RefSeq" id="XP_024737130.1">
    <property type="nucleotide sequence ID" value="XM_024883088.1"/>
</dbReference>
<dbReference type="GeneID" id="36591165"/>
<keyword evidence="4" id="KW-1185">Reference proteome</keyword>
<feature type="compositionally biased region" description="Polar residues" evidence="1">
    <location>
        <begin position="44"/>
        <end position="53"/>
    </location>
</feature>
<evidence type="ECO:0000256" key="1">
    <source>
        <dbReference type="SAM" id="MobiDB-lite"/>
    </source>
</evidence>
<dbReference type="PANTHER" id="PTHR42081">
    <property type="entry name" value="ZINC FINGER PROTEIN DHHC DOMAIN CONTAINING PROTEIN"/>
    <property type="match status" value="1"/>
</dbReference>
<evidence type="ECO:0000313" key="4">
    <source>
        <dbReference type="Proteomes" id="UP000235371"/>
    </source>
</evidence>
<dbReference type="Pfam" id="PF26118">
    <property type="entry name" value="DUF8035"/>
    <property type="match status" value="1"/>
</dbReference>
<feature type="compositionally biased region" description="Basic and acidic residues" evidence="1">
    <location>
        <begin position="190"/>
        <end position="204"/>
    </location>
</feature>
<proteinExistence type="predicted"/>
<dbReference type="PANTHER" id="PTHR42081:SF1">
    <property type="entry name" value="ZINC FINGER PROTEIN DHHC DOMAIN CONTAINING PROTEIN"/>
    <property type="match status" value="1"/>
</dbReference>
<organism evidence="3 4">
    <name type="scientific">Hyaloscypha bicolor E</name>
    <dbReference type="NCBI Taxonomy" id="1095630"/>
    <lineage>
        <taxon>Eukaryota</taxon>
        <taxon>Fungi</taxon>
        <taxon>Dikarya</taxon>
        <taxon>Ascomycota</taxon>
        <taxon>Pezizomycotina</taxon>
        <taxon>Leotiomycetes</taxon>
        <taxon>Helotiales</taxon>
        <taxon>Hyaloscyphaceae</taxon>
        <taxon>Hyaloscypha</taxon>
        <taxon>Hyaloscypha bicolor</taxon>
    </lineage>
</organism>